<dbReference type="EMBL" id="JAKIKP010000001">
    <property type="protein sequence ID" value="MCL1141326.1"/>
    <property type="molecule type" value="Genomic_DNA"/>
</dbReference>
<feature type="domain" description="Solute-binding protein family 3/N-terminal" evidence="2">
    <location>
        <begin position="30"/>
        <end position="249"/>
    </location>
</feature>
<evidence type="ECO:0000313" key="4">
    <source>
        <dbReference type="Proteomes" id="UP001139333"/>
    </source>
</evidence>
<accession>A0A9X1ZGW0</accession>
<dbReference type="SUPFAM" id="SSF53850">
    <property type="entry name" value="Periplasmic binding protein-like II"/>
    <property type="match status" value="1"/>
</dbReference>
<evidence type="ECO:0000313" key="3">
    <source>
        <dbReference type="EMBL" id="MCL1141326.1"/>
    </source>
</evidence>
<sequence>MKKRWWCLLSYVISINSLANVADDSLMILAEEWAPISYQHEGVPTGYAVELVSKLQQQLAKSKVELASSVSFLPWARANQIGLSRKNVLLIAMSKSADRQSQFSFVGPIAQGSMGIFVNRADDINISQLSDLTNQGNIGVYRDGGCEQELSKNYQQQLSIASYPQQTAKQLLLSRVRFWCQADFGVPHTLKQIGKQKSDVRMAYKIKPLALYFAFSQGTEAEVIEQWHLALAEYMQTPEYTALYQKWFESDSHPNEPKLFAVNQQEPAS</sequence>
<feature type="signal peptide" evidence="1">
    <location>
        <begin position="1"/>
        <end position="19"/>
    </location>
</feature>
<dbReference type="AlphaFoldDB" id="A0A9X1ZGW0"/>
<evidence type="ECO:0000259" key="2">
    <source>
        <dbReference type="Pfam" id="PF00497"/>
    </source>
</evidence>
<keyword evidence="1" id="KW-0732">Signal</keyword>
<feature type="chain" id="PRO_5040932503" evidence="1">
    <location>
        <begin position="20"/>
        <end position="269"/>
    </location>
</feature>
<dbReference type="Proteomes" id="UP001139333">
    <property type="component" value="Unassembled WGS sequence"/>
</dbReference>
<reference evidence="3" key="1">
    <citation type="submission" date="2022-01" db="EMBL/GenBank/DDBJ databases">
        <title>Whole genome-based taxonomy of the Shewanellaceae.</title>
        <authorList>
            <person name="Martin-Rodriguez A.J."/>
        </authorList>
    </citation>
    <scope>NUCLEOTIDE SEQUENCE</scope>
    <source>
        <strain evidence="3">DSM 16422</strain>
    </source>
</reference>
<proteinExistence type="predicted"/>
<dbReference type="PANTHER" id="PTHR38834:SF3">
    <property type="entry name" value="SOLUTE-BINDING PROTEIN FAMILY 3_N-TERMINAL DOMAIN-CONTAINING PROTEIN"/>
    <property type="match status" value="1"/>
</dbReference>
<evidence type="ECO:0000256" key="1">
    <source>
        <dbReference type="SAM" id="SignalP"/>
    </source>
</evidence>
<organism evidence="3 4">
    <name type="scientific">Shewanella gaetbuli</name>
    <dbReference type="NCBI Taxonomy" id="220752"/>
    <lineage>
        <taxon>Bacteria</taxon>
        <taxon>Pseudomonadati</taxon>
        <taxon>Pseudomonadota</taxon>
        <taxon>Gammaproteobacteria</taxon>
        <taxon>Alteromonadales</taxon>
        <taxon>Shewanellaceae</taxon>
        <taxon>Shewanella</taxon>
    </lineage>
</organism>
<dbReference type="InterPro" id="IPR001638">
    <property type="entry name" value="Solute-binding_3/MltF_N"/>
</dbReference>
<dbReference type="PANTHER" id="PTHR38834">
    <property type="entry name" value="PERIPLASMIC SUBSTRATE BINDING PROTEIN FAMILY 3"/>
    <property type="match status" value="1"/>
</dbReference>
<dbReference type="Pfam" id="PF00497">
    <property type="entry name" value="SBP_bac_3"/>
    <property type="match status" value="1"/>
</dbReference>
<protein>
    <submittedName>
        <fullName evidence="3">Transporter substrate-binding domain-containing protein</fullName>
    </submittedName>
</protein>
<dbReference type="RefSeq" id="WP_248994013.1">
    <property type="nucleotide sequence ID" value="NZ_JAKIKP010000001.1"/>
</dbReference>
<comment type="caution">
    <text evidence="3">The sequence shown here is derived from an EMBL/GenBank/DDBJ whole genome shotgun (WGS) entry which is preliminary data.</text>
</comment>
<keyword evidence="4" id="KW-1185">Reference proteome</keyword>
<dbReference type="Gene3D" id="3.40.190.10">
    <property type="entry name" value="Periplasmic binding protein-like II"/>
    <property type="match status" value="2"/>
</dbReference>
<name>A0A9X1ZGW0_9GAMM</name>
<gene>
    <name evidence="3" type="ORF">L2672_01240</name>
</gene>